<sequence length="289" mass="31926">MVEKNRSQRSATEVRAGSRHYLAPVKKELNFVQEELPESAAASPKYRGVRMRQWGKWVSEIREPNKRSRIWLGSFPTAEMAARAYDAAVVCLRGSTGTLNFPDSPPKSLPECHSPRDVQVAAAAAAAAAEPCTPVSLPVKSEAQSLDAQLKSIKNETQLSPRSHQRPAESENSGTTGERSSWSKSVASKSGVTVDEELDCTGESSPQEEQEEESFVSLEDVELAWDATKFDDINFLDLEDFPALEGTSRKFSKSNSGRRTVNPQQYQNCRQLSGKIEPMEDPVCNVFMV</sequence>
<evidence type="ECO:0000256" key="7">
    <source>
        <dbReference type="ARBA" id="ARBA00024343"/>
    </source>
</evidence>
<feature type="compositionally biased region" description="Low complexity" evidence="8">
    <location>
        <begin position="180"/>
        <end position="190"/>
    </location>
</feature>
<feature type="compositionally biased region" description="Acidic residues" evidence="8">
    <location>
        <begin position="194"/>
        <end position="218"/>
    </location>
</feature>
<evidence type="ECO:0000256" key="5">
    <source>
        <dbReference type="ARBA" id="ARBA00023163"/>
    </source>
</evidence>
<dbReference type="PANTHER" id="PTHR31985:SF273">
    <property type="entry name" value="ETHYLENE-RESPONSIVE TRANSCRIPTION FACTOR ERF017"/>
    <property type="match status" value="1"/>
</dbReference>
<keyword evidence="2" id="KW-0805">Transcription regulation</keyword>
<keyword evidence="3" id="KW-0238">DNA-binding</keyword>
<keyword evidence="6" id="KW-0539">Nucleus</keyword>
<dbReference type="FunFam" id="3.30.730.10:FF:000001">
    <property type="entry name" value="Ethylene-responsive transcription factor 2"/>
    <property type="match status" value="1"/>
</dbReference>
<proteinExistence type="evidence at transcript level"/>
<feature type="domain" description="AP2/ERF" evidence="9">
    <location>
        <begin position="45"/>
        <end position="102"/>
    </location>
</feature>
<evidence type="ECO:0000313" key="10">
    <source>
        <dbReference type="EMBL" id="QCF46603.1"/>
    </source>
</evidence>
<dbReference type="InterPro" id="IPR051032">
    <property type="entry name" value="AP2/ERF_TF_ERF_subfamily"/>
</dbReference>
<feature type="region of interest" description="Disordered" evidence="8">
    <location>
        <begin position="155"/>
        <end position="218"/>
    </location>
</feature>
<gene>
    <name evidence="10" type="primary">ERF043</name>
</gene>
<dbReference type="PROSITE" id="PS51032">
    <property type="entry name" value="AP2_ERF"/>
    <property type="match status" value="1"/>
</dbReference>
<evidence type="ECO:0000256" key="4">
    <source>
        <dbReference type="ARBA" id="ARBA00023159"/>
    </source>
</evidence>
<dbReference type="GO" id="GO:0005634">
    <property type="term" value="C:nucleus"/>
    <property type="evidence" value="ECO:0007669"/>
    <property type="project" value="UniProtKB-SubCell"/>
</dbReference>
<dbReference type="SUPFAM" id="SSF54171">
    <property type="entry name" value="DNA-binding domain"/>
    <property type="match status" value="1"/>
</dbReference>
<evidence type="ECO:0000259" key="9">
    <source>
        <dbReference type="PROSITE" id="PS51032"/>
    </source>
</evidence>
<dbReference type="Gene3D" id="3.30.730.10">
    <property type="entry name" value="AP2/ERF domain"/>
    <property type="match status" value="1"/>
</dbReference>
<dbReference type="AlphaFoldDB" id="A0A4D6QFX0"/>
<feature type="compositionally biased region" description="Polar residues" evidence="8">
    <location>
        <begin position="170"/>
        <end position="179"/>
    </location>
</feature>
<evidence type="ECO:0000256" key="3">
    <source>
        <dbReference type="ARBA" id="ARBA00023125"/>
    </source>
</evidence>
<evidence type="ECO:0000256" key="8">
    <source>
        <dbReference type="SAM" id="MobiDB-lite"/>
    </source>
</evidence>
<dbReference type="EMBL" id="MH925253">
    <property type="protein sequence ID" value="QCF46603.1"/>
    <property type="molecule type" value="mRNA"/>
</dbReference>
<protein>
    <submittedName>
        <fullName evidence="10">Ethylene-responsive transcription factor</fullName>
    </submittedName>
</protein>
<accession>A0A4D6QFX0</accession>
<dbReference type="CDD" id="cd00018">
    <property type="entry name" value="AP2"/>
    <property type="match status" value="1"/>
</dbReference>
<organism evidence="10">
    <name type="scientific">Pohlia nutans</name>
    <dbReference type="NCBI Taxonomy" id="140635"/>
    <lineage>
        <taxon>Eukaryota</taxon>
        <taxon>Viridiplantae</taxon>
        <taxon>Streptophyta</taxon>
        <taxon>Embryophyta</taxon>
        <taxon>Bryophyta</taxon>
        <taxon>Bryophytina</taxon>
        <taxon>Bryopsida</taxon>
        <taxon>Bryidae</taxon>
        <taxon>Bryanae</taxon>
        <taxon>Bryales</taxon>
        <taxon>Mniaceae</taxon>
        <taxon>Pohlia</taxon>
    </lineage>
</organism>
<evidence type="ECO:0000256" key="6">
    <source>
        <dbReference type="ARBA" id="ARBA00023242"/>
    </source>
</evidence>
<dbReference type="GO" id="GO:0003677">
    <property type="term" value="F:DNA binding"/>
    <property type="evidence" value="ECO:0007669"/>
    <property type="project" value="UniProtKB-KW"/>
</dbReference>
<dbReference type="PANTHER" id="PTHR31985">
    <property type="entry name" value="ETHYLENE-RESPONSIVE TRANSCRIPTION FACTOR ERF042-RELATED"/>
    <property type="match status" value="1"/>
</dbReference>
<dbReference type="InterPro" id="IPR001471">
    <property type="entry name" value="AP2/ERF_dom"/>
</dbReference>
<dbReference type="PRINTS" id="PR00367">
    <property type="entry name" value="ETHRSPELEMNT"/>
</dbReference>
<keyword evidence="4" id="KW-0010">Activator</keyword>
<reference evidence="10" key="1">
    <citation type="submission" date="2018-09" db="EMBL/GenBank/DDBJ databases">
        <title>Transcriptome sequencing and physiological analysis of Pohlia nutans under salt stress reveal the important roles of ROS-scavenging system.</title>
        <authorList>
            <person name="Zhang W."/>
            <person name="Liu S."/>
            <person name="Li C."/>
            <person name="Zhang P."/>
            <person name="Zhang P."/>
        </authorList>
    </citation>
    <scope>NUCLEOTIDE SEQUENCE</scope>
    <source>
        <strain evidence="10">Antarctic Moss No.L</strain>
    </source>
</reference>
<dbReference type="Pfam" id="PF00847">
    <property type="entry name" value="AP2"/>
    <property type="match status" value="1"/>
</dbReference>
<name>A0A4D6QFX0_9BRYO</name>
<dbReference type="InterPro" id="IPR016177">
    <property type="entry name" value="DNA-bd_dom_sf"/>
</dbReference>
<dbReference type="InterPro" id="IPR036955">
    <property type="entry name" value="AP2/ERF_dom_sf"/>
</dbReference>
<keyword evidence="5" id="KW-0804">Transcription</keyword>
<evidence type="ECO:0000256" key="2">
    <source>
        <dbReference type="ARBA" id="ARBA00023015"/>
    </source>
</evidence>
<dbReference type="SMART" id="SM00380">
    <property type="entry name" value="AP2"/>
    <property type="match status" value="1"/>
</dbReference>
<comment type="similarity">
    <text evidence="7">Belongs to the AP2/ERF transcription factor family. ERF subfamily.</text>
</comment>
<evidence type="ECO:0000256" key="1">
    <source>
        <dbReference type="ARBA" id="ARBA00004123"/>
    </source>
</evidence>
<dbReference type="GO" id="GO:0003700">
    <property type="term" value="F:DNA-binding transcription factor activity"/>
    <property type="evidence" value="ECO:0007669"/>
    <property type="project" value="InterPro"/>
</dbReference>
<comment type="subcellular location">
    <subcellularLocation>
        <location evidence="1">Nucleus</location>
    </subcellularLocation>
</comment>